<feature type="region of interest" description="Disordered" evidence="1">
    <location>
        <begin position="1"/>
        <end position="67"/>
    </location>
</feature>
<keyword evidence="4" id="KW-1185">Reference proteome</keyword>
<name>A0ABQ4G9B9_9ACTN</name>
<feature type="transmembrane region" description="Helical" evidence="2">
    <location>
        <begin position="76"/>
        <end position="97"/>
    </location>
</feature>
<organism evidence="3 4">
    <name type="scientific">Microbispora corallina</name>
    <dbReference type="NCBI Taxonomy" id="83302"/>
    <lineage>
        <taxon>Bacteria</taxon>
        <taxon>Bacillati</taxon>
        <taxon>Actinomycetota</taxon>
        <taxon>Actinomycetes</taxon>
        <taxon>Streptosporangiales</taxon>
        <taxon>Streptosporangiaceae</taxon>
        <taxon>Microbispora</taxon>
    </lineage>
</organism>
<keyword evidence="2" id="KW-0472">Membrane</keyword>
<dbReference type="EMBL" id="BOOC01000042">
    <property type="protein sequence ID" value="GIH43652.1"/>
    <property type="molecule type" value="Genomic_DNA"/>
</dbReference>
<accession>A0ABQ4G9B9</accession>
<keyword evidence="2" id="KW-0812">Transmembrane</keyword>
<evidence type="ECO:0000256" key="1">
    <source>
        <dbReference type="SAM" id="MobiDB-lite"/>
    </source>
</evidence>
<dbReference type="Proteomes" id="UP000603904">
    <property type="component" value="Unassembled WGS sequence"/>
</dbReference>
<keyword evidence="2" id="KW-1133">Transmembrane helix</keyword>
<comment type="caution">
    <text evidence="3">The sequence shown here is derived from an EMBL/GenBank/DDBJ whole genome shotgun (WGS) entry which is preliminary data.</text>
</comment>
<sequence length="310" mass="32531">MAEGGARQAGDDRPKQPFLRYYDAPTTPLPRVSAESLAPPVPGPGARDKVRSAGRATGSRPGSQVGSRVGELPLRLMYTLAAALVAVVAVVVVFLVFSGDKPEVADGGQGAAAAPASPASPTPSPSPSPTPIVLPKVPASRPMPVFPGTGTAVASYVLDRKAGISYAKFGRPWTGDTLPPFASGQRAGDTELPLALIGSAPLPGAAPGALTSYDDYRKVAARAARWSLRYQPEGAKVTWTASQPVRRGMGWLLGYKATYRIDGEKHSAQAFVMVVGTGRTKPALLFATVPDDREELYRDLDMLSWTVTPI</sequence>
<feature type="compositionally biased region" description="Pro residues" evidence="1">
    <location>
        <begin position="118"/>
        <end position="132"/>
    </location>
</feature>
<gene>
    <name evidence="3" type="ORF">Mco01_66520</name>
</gene>
<protein>
    <recommendedName>
        <fullName evidence="5">Serine/threonine protein kinase</fullName>
    </recommendedName>
</protein>
<feature type="region of interest" description="Disordered" evidence="1">
    <location>
        <begin position="105"/>
        <end position="136"/>
    </location>
</feature>
<evidence type="ECO:0000313" key="3">
    <source>
        <dbReference type="EMBL" id="GIH43652.1"/>
    </source>
</evidence>
<proteinExistence type="predicted"/>
<evidence type="ECO:0008006" key="5">
    <source>
        <dbReference type="Google" id="ProtNLM"/>
    </source>
</evidence>
<reference evidence="3 4" key="1">
    <citation type="submission" date="2021-01" db="EMBL/GenBank/DDBJ databases">
        <title>Whole genome shotgun sequence of Microbispora corallina NBRC 16416.</title>
        <authorList>
            <person name="Komaki H."/>
            <person name="Tamura T."/>
        </authorList>
    </citation>
    <scope>NUCLEOTIDE SEQUENCE [LARGE SCALE GENOMIC DNA]</scope>
    <source>
        <strain evidence="3 4">NBRC 16416</strain>
    </source>
</reference>
<evidence type="ECO:0000313" key="4">
    <source>
        <dbReference type="Proteomes" id="UP000603904"/>
    </source>
</evidence>
<dbReference type="RefSeq" id="WP_204060714.1">
    <property type="nucleotide sequence ID" value="NZ_BAAAGP010000032.1"/>
</dbReference>
<evidence type="ECO:0000256" key="2">
    <source>
        <dbReference type="SAM" id="Phobius"/>
    </source>
</evidence>